<dbReference type="SUPFAM" id="SSF81383">
    <property type="entry name" value="F-box domain"/>
    <property type="match status" value="1"/>
</dbReference>
<organism evidence="2 3">
    <name type="scientific">Caenorhabditis briggsae</name>
    <dbReference type="NCBI Taxonomy" id="6238"/>
    <lineage>
        <taxon>Eukaryota</taxon>
        <taxon>Metazoa</taxon>
        <taxon>Ecdysozoa</taxon>
        <taxon>Nematoda</taxon>
        <taxon>Chromadorea</taxon>
        <taxon>Rhabditida</taxon>
        <taxon>Rhabditina</taxon>
        <taxon>Rhabditomorpha</taxon>
        <taxon>Rhabditoidea</taxon>
        <taxon>Rhabditidae</taxon>
        <taxon>Peloderinae</taxon>
        <taxon>Caenorhabditis</taxon>
    </lineage>
</organism>
<dbReference type="InterPro" id="IPR001810">
    <property type="entry name" value="F-box_dom"/>
</dbReference>
<evidence type="ECO:0000313" key="2">
    <source>
        <dbReference type="EMBL" id="ULT82054.1"/>
    </source>
</evidence>
<dbReference type="Pfam" id="PF00646">
    <property type="entry name" value="F-box"/>
    <property type="match status" value="1"/>
</dbReference>
<reference evidence="2 3" key="1">
    <citation type="submission" date="2022-05" db="EMBL/GenBank/DDBJ databases">
        <title>Chromosome-level reference genomes for two strains of Caenorhabditis briggsae: an improved platform for comparative genomics.</title>
        <authorList>
            <person name="Stevens L."/>
            <person name="Andersen E.C."/>
        </authorList>
    </citation>
    <scope>NUCLEOTIDE SEQUENCE [LARGE SCALE GENOMIC DNA]</scope>
    <source>
        <strain evidence="2">QX1410_ONT</strain>
        <tissue evidence="2">Whole-organism</tissue>
    </source>
</reference>
<gene>
    <name evidence="2" type="ORF">L3Y34_011777</name>
</gene>
<sequence>MDPSPCLEDMPKEVKENMLKWCDYSSVIALGKTCKTWHNFIRAPDHNLPILAINLKCGKNSYGMQVMSTVPFENIIDLNYVTLEYKQDAENNNVTRCPDVNWESPRTTLVENEDC</sequence>
<dbReference type="InterPro" id="IPR036047">
    <property type="entry name" value="F-box-like_dom_sf"/>
</dbReference>
<dbReference type="CDD" id="cd09917">
    <property type="entry name" value="F-box_SF"/>
    <property type="match status" value="1"/>
</dbReference>
<dbReference type="AlphaFoldDB" id="A0AAE8ZV98"/>
<dbReference type="Proteomes" id="UP000827892">
    <property type="component" value="Chromosome X"/>
</dbReference>
<feature type="domain" description="F-box" evidence="1">
    <location>
        <begin position="7"/>
        <end position="45"/>
    </location>
</feature>
<accession>A0AAE8ZV98</accession>
<protein>
    <recommendedName>
        <fullName evidence="1">F-box domain-containing protein</fullName>
    </recommendedName>
</protein>
<dbReference type="EMBL" id="CP090896">
    <property type="protein sequence ID" value="ULT82054.1"/>
    <property type="molecule type" value="Genomic_DNA"/>
</dbReference>
<evidence type="ECO:0000259" key="1">
    <source>
        <dbReference type="Pfam" id="PF00646"/>
    </source>
</evidence>
<evidence type="ECO:0000313" key="3">
    <source>
        <dbReference type="Proteomes" id="UP000827892"/>
    </source>
</evidence>
<name>A0AAE8ZV98_CAEBR</name>
<proteinExistence type="predicted"/>